<feature type="domain" description="FHA" evidence="1">
    <location>
        <begin position="216"/>
        <end position="267"/>
    </location>
</feature>
<dbReference type="InterPro" id="IPR050923">
    <property type="entry name" value="Cell_Proc_Reg/RNA_Proc"/>
</dbReference>
<proteinExistence type="predicted"/>
<evidence type="ECO:0000313" key="2">
    <source>
        <dbReference type="EMBL" id="RVX22109.1"/>
    </source>
</evidence>
<dbReference type="InterPro" id="IPR000253">
    <property type="entry name" value="FHA_dom"/>
</dbReference>
<dbReference type="SUPFAM" id="SSF81606">
    <property type="entry name" value="PP2C-like"/>
    <property type="match status" value="1"/>
</dbReference>
<organism evidence="2 3">
    <name type="scientific">Vitis vinifera</name>
    <name type="common">Grape</name>
    <dbReference type="NCBI Taxonomy" id="29760"/>
    <lineage>
        <taxon>Eukaryota</taxon>
        <taxon>Viridiplantae</taxon>
        <taxon>Streptophyta</taxon>
        <taxon>Embryophyta</taxon>
        <taxon>Tracheophyta</taxon>
        <taxon>Spermatophyta</taxon>
        <taxon>Magnoliopsida</taxon>
        <taxon>eudicotyledons</taxon>
        <taxon>Gunneridae</taxon>
        <taxon>Pentapetalae</taxon>
        <taxon>rosids</taxon>
        <taxon>Vitales</taxon>
        <taxon>Vitaceae</taxon>
        <taxon>Viteae</taxon>
        <taxon>Vitis</taxon>
    </lineage>
</organism>
<dbReference type="GO" id="GO:0043169">
    <property type="term" value="F:cation binding"/>
    <property type="evidence" value="ECO:0007669"/>
    <property type="project" value="InterPro"/>
</dbReference>
<dbReference type="SUPFAM" id="SSF49879">
    <property type="entry name" value="SMAD/FHA domain"/>
    <property type="match status" value="1"/>
</dbReference>
<protein>
    <submittedName>
        <fullName evidence="2">Protein phosphatase 2C 70</fullName>
    </submittedName>
</protein>
<dbReference type="FunFam" id="2.60.200.20:FF:000035">
    <property type="entry name" value="Protein phosphatase 2C 70"/>
    <property type="match status" value="1"/>
</dbReference>
<dbReference type="PROSITE" id="PS50006">
    <property type="entry name" value="FHA_DOMAIN"/>
    <property type="match status" value="1"/>
</dbReference>
<dbReference type="PROSITE" id="PS01032">
    <property type="entry name" value="PPM_1"/>
    <property type="match status" value="1"/>
</dbReference>
<evidence type="ECO:0000259" key="1">
    <source>
        <dbReference type="PROSITE" id="PS50006"/>
    </source>
</evidence>
<dbReference type="Pfam" id="PF00498">
    <property type="entry name" value="FHA"/>
    <property type="match status" value="1"/>
</dbReference>
<dbReference type="CDD" id="cd22678">
    <property type="entry name" value="FHA_PP2C70-like"/>
    <property type="match status" value="1"/>
</dbReference>
<dbReference type="InterPro" id="IPR036457">
    <property type="entry name" value="PPM-type-like_dom_sf"/>
</dbReference>
<name>A0A438KLM1_VITVI</name>
<dbReference type="Gene3D" id="2.60.200.20">
    <property type="match status" value="1"/>
</dbReference>
<dbReference type="Proteomes" id="UP000288805">
    <property type="component" value="Unassembled WGS sequence"/>
</dbReference>
<dbReference type="AlphaFoldDB" id="A0A438KLM1"/>
<gene>
    <name evidence="2" type="primary">KAPP_1</name>
    <name evidence="2" type="ORF">CK203_001319</name>
</gene>
<comment type="caution">
    <text evidence="2">The sequence shown here is derived from an EMBL/GenBank/DDBJ whole genome shotgun (WGS) entry which is preliminary data.</text>
</comment>
<sequence length="390" mass="42670">MTRQSSSSSPVFLLSSWHHKLSLKPCGAWASGEIICGLLFSAFLDDNCCGTLLIQQVGDLERPLVPEDLNLVPNQSNELGRSYDLGGSCVQSEGYLNSPRTHGLVHKQRIPPAPPHLVQDGSLILDLISDASEDVLVGQTLKRPFMLNHSIEEQSHIGKEELSYDLKFDSENDRFQSFVRQDIVDQRSSLTLEVISGPSRGDRCSISSKNTSRLPLTLGRVSPSDLLVKDSEVSGKHALINWNLNKLKWELVDMGSLNGTLLNSQSVNHPDSGMRHWGDPIELASGDIITLGTTSKYVQIASETKCQVPFGLGIASDPMALRRGGKKLPMEDVCYYHWPLPGTDQFGLFGICDGHGGAAAAKSASNPWLCVFPLDLLYVGNALRYNSCIQ</sequence>
<dbReference type="InterPro" id="IPR008984">
    <property type="entry name" value="SMAD_FHA_dom_sf"/>
</dbReference>
<dbReference type="Gene3D" id="3.60.40.10">
    <property type="entry name" value="PPM-type phosphatase domain"/>
    <property type="match status" value="1"/>
</dbReference>
<dbReference type="EMBL" id="QGNW01000004">
    <property type="protein sequence ID" value="RVX22109.1"/>
    <property type="molecule type" value="Genomic_DNA"/>
</dbReference>
<dbReference type="SMART" id="SM00240">
    <property type="entry name" value="FHA"/>
    <property type="match status" value="1"/>
</dbReference>
<dbReference type="PANTHER" id="PTHR23308">
    <property type="entry name" value="NUCLEAR INHIBITOR OF PROTEIN PHOSPHATASE-1"/>
    <property type="match status" value="1"/>
</dbReference>
<dbReference type="InterPro" id="IPR000222">
    <property type="entry name" value="PP2C_BS"/>
</dbReference>
<reference evidence="2 3" key="1">
    <citation type="journal article" date="2018" name="PLoS Genet.">
        <title>Population sequencing reveals clonal diversity and ancestral inbreeding in the grapevine cultivar Chardonnay.</title>
        <authorList>
            <person name="Roach M.J."/>
            <person name="Johnson D.L."/>
            <person name="Bohlmann J."/>
            <person name="van Vuuren H.J."/>
            <person name="Jones S.J."/>
            <person name="Pretorius I.S."/>
            <person name="Schmidt S.A."/>
            <person name="Borneman A.R."/>
        </authorList>
    </citation>
    <scope>NUCLEOTIDE SEQUENCE [LARGE SCALE GENOMIC DNA]</scope>
    <source>
        <strain evidence="3">cv. Chardonnay</strain>
        <tissue evidence="2">Leaf</tissue>
    </source>
</reference>
<accession>A0A438KLM1</accession>
<evidence type="ECO:0000313" key="3">
    <source>
        <dbReference type="Proteomes" id="UP000288805"/>
    </source>
</evidence>